<dbReference type="GO" id="GO:0006457">
    <property type="term" value="P:protein folding"/>
    <property type="evidence" value="ECO:0007669"/>
    <property type="project" value="InterPro"/>
</dbReference>
<comment type="similarity">
    <text evidence="3 7">Belongs to the cyclophilin-type PPIase family.</text>
</comment>
<feature type="signal peptide" evidence="7">
    <location>
        <begin position="1"/>
        <end position="22"/>
    </location>
</feature>
<dbReference type="PROSITE" id="PS00170">
    <property type="entry name" value="CSA_PPIASE_1"/>
    <property type="match status" value="1"/>
</dbReference>
<dbReference type="InterPro" id="IPR002130">
    <property type="entry name" value="Cyclophilin-type_PPIase_dom"/>
</dbReference>
<dbReference type="InterPro" id="IPR024936">
    <property type="entry name" value="Cyclophilin-type_PPIase"/>
</dbReference>
<evidence type="ECO:0000259" key="8">
    <source>
        <dbReference type="PROSITE" id="PS50072"/>
    </source>
</evidence>
<evidence type="ECO:0000256" key="4">
    <source>
        <dbReference type="ARBA" id="ARBA00022490"/>
    </source>
</evidence>
<name>A0A078KXL1_9GAMM</name>
<feature type="chain" id="PRO_5006512692" description="Peptidyl-prolyl cis-trans isomerase" evidence="7">
    <location>
        <begin position="23"/>
        <end position="188"/>
    </location>
</feature>
<keyword evidence="4" id="KW-0963">Cytoplasm</keyword>
<dbReference type="GO" id="GO:0005737">
    <property type="term" value="C:cytoplasm"/>
    <property type="evidence" value="ECO:0007669"/>
    <property type="project" value="UniProtKB-SubCell"/>
</dbReference>
<feature type="domain" description="PPIase cyclophilin-type" evidence="8">
    <location>
        <begin position="21"/>
        <end position="186"/>
    </location>
</feature>
<gene>
    <name evidence="9" type="primary">cypB</name>
    <name evidence="9" type="ORF">BN59_00763</name>
</gene>
<dbReference type="PIRSF" id="PIRSF001467">
    <property type="entry name" value="Peptidylpro_ismrse"/>
    <property type="match status" value="1"/>
</dbReference>
<evidence type="ECO:0000256" key="1">
    <source>
        <dbReference type="ARBA" id="ARBA00002388"/>
    </source>
</evidence>
<proteinExistence type="inferred from homology"/>
<evidence type="ECO:0000256" key="2">
    <source>
        <dbReference type="ARBA" id="ARBA00004496"/>
    </source>
</evidence>
<keyword evidence="10" id="KW-1185">Reference proteome</keyword>
<sequence length="188" mass="19918">MKKITSLLLSFFLATGFISAQAETAIIKTSEGDITCELFTKEAPNTVGNFVGLATGTKEFKDPKTGEMVKRPFYNGLTFHRVIPGFMIQGGDPLGNGTGGPGYQFDNENTNASFAKPGVLAMANAGPNTNGSQFFITVAPTPHLQGGYNVFGQVIAGQDVADKISKLATDPQDKPVTPVVIESITIQK</sequence>
<dbReference type="PANTHER" id="PTHR45625:SF4">
    <property type="entry name" value="PEPTIDYLPROLYL ISOMERASE DOMAIN AND WD REPEAT-CONTAINING PROTEIN 1"/>
    <property type="match status" value="1"/>
</dbReference>
<dbReference type="FunFam" id="2.40.100.10:FF:000028">
    <property type="entry name" value="Peptidyl-prolyl cis-trans isomerase"/>
    <property type="match status" value="1"/>
</dbReference>
<dbReference type="GO" id="GO:0003755">
    <property type="term" value="F:peptidyl-prolyl cis-trans isomerase activity"/>
    <property type="evidence" value="ECO:0007669"/>
    <property type="project" value="UniProtKB-UniRule"/>
</dbReference>
<comment type="catalytic activity">
    <reaction evidence="7">
        <text>[protein]-peptidylproline (omega=180) = [protein]-peptidylproline (omega=0)</text>
        <dbReference type="Rhea" id="RHEA:16237"/>
        <dbReference type="Rhea" id="RHEA-COMP:10747"/>
        <dbReference type="Rhea" id="RHEA-COMP:10748"/>
        <dbReference type="ChEBI" id="CHEBI:83833"/>
        <dbReference type="ChEBI" id="CHEBI:83834"/>
        <dbReference type="EC" id="5.2.1.8"/>
    </reaction>
</comment>
<dbReference type="InterPro" id="IPR020892">
    <property type="entry name" value="Cyclophilin-type_PPIase_CS"/>
</dbReference>
<dbReference type="Gene3D" id="2.40.100.10">
    <property type="entry name" value="Cyclophilin-like"/>
    <property type="match status" value="1"/>
</dbReference>
<keyword evidence="7" id="KW-0732">Signal</keyword>
<dbReference type="STRING" id="1034943.BN59_00763"/>
<evidence type="ECO:0000256" key="6">
    <source>
        <dbReference type="ARBA" id="ARBA00023235"/>
    </source>
</evidence>
<evidence type="ECO:0000256" key="3">
    <source>
        <dbReference type="ARBA" id="ARBA00007365"/>
    </source>
</evidence>
<dbReference type="eggNOG" id="COG0652">
    <property type="taxonomic scope" value="Bacteria"/>
</dbReference>
<evidence type="ECO:0000313" key="10">
    <source>
        <dbReference type="Proteomes" id="UP000044071"/>
    </source>
</evidence>
<keyword evidence="5 7" id="KW-0697">Rotamase</keyword>
<dbReference type="AlphaFoldDB" id="A0A078KXL1"/>
<dbReference type="Pfam" id="PF00160">
    <property type="entry name" value="Pro_isomerase"/>
    <property type="match status" value="1"/>
</dbReference>
<dbReference type="SUPFAM" id="SSF50891">
    <property type="entry name" value="Cyclophilin-like"/>
    <property type="match status" value="1"/>
</dbReference>
<dbReference type="PRINTS" id="PR00153">
    <property type="entry name" value="CSAPPISMRASE"/>
</dbReference>
<dbReference type="CDD" id="cd00317">
    <property type="entry name" value="cyclophilin"/>
    <property type="match status" value="1"/>
</dbReference>
<comment type="function">
    <text evidence="1 7">PPIases accelerate the folding of proteins. It catalyzes the cis-trans isomerization of proline imidic peptide bonds in oligopeptides.</text>
</comment>
<keyword evidence="6 7" id="KW-0413">Isomerase</keyword>
<dbReference type="InterPro" id="IPR029000">
    <property type="entry name" value="Cyclophilin-like_dom_sf"/>
</dbReference>
<dbReference type="PROSITE" id="PS50072">
    <property type="entry name" value="CSA_PPIASE_2"/>
    <property type="match status" value="1"/>
</dbReference>
<dbReference type="RefSeq" id="WP_043873019.1">
    <property type="nucleotide sequence ID" value="NZ_CCVW01000001.1"/>
</dbReference>
<dbReference type="InterPro" id="IPR044666">
    <property type="entry name" value="Cyclophilin_A-like"/>
</dbReference>
<dbReference type="OrthoDB" id="9807797at2"/>
<dbReference type="PANTHER" id="PTHR45625">
    <property type="entry name" value="PEPTIDYL-PROLYL CIS-TRANS ISOMERASE-RELATED"/>
    <property type="match status" value="1"/>
</dbReference>
<evidence type="ECO:0000256" key="5">
    <source>
        <dbReference type="ARBA" id="ARBA00023110"/>
    </source>
</evidence>
<protein>
    <recommendedName>
        <fullName evidence="7">Peptidyl-prolyl cis-trans isomerase</fullName>
        <shortName evidence="7">PPIase</shortName>
        <ecNumber evidence="7">5.2.1.8</ecNumber>
    </recommendedName>
</protein>
<dbReference type="EC" id="5.2.1.8" evidence="7"/>
<comment type="subcellular location">
    <subcellularLocation>
        <location evidence="2">Cytoplasm</location>
    </subcellularLocation>
</comment>
<organism evidence="9 10">
    <name type="scientific">Legionella massiliensis</name>
    <dbReference type="NCBI Taxonomy" id="1034943"/>
    <lineage>
        <taxon>Bacteria</taxon>
        <taxon>Pseudomonadati</taxon>
        <taxon>Pseudomonadota</taxon>
        <taxon>Gammaproteobacteria</taxon>
        <taxon>Legionellales</taxon>
        <taxon>Legionellaceae</taxon>
        <taxon>Legionella</taxon>
    </lineage>
</organism>
<evidence type="ECO:0000256" key="7">
    <source>
        <dbReference type="RuleBase" id="RU363019"/>
    </source>
</evidence>
<evidence type="ECO:0000313" key="9">
    <source>
        <dbReference type="EMBL" id="CDZ76494.1"/>
    </source>
</evidence>
<dbReference type="Proteomes" id="UP000044071">
    <property type="component" value="Unassembled WGS sequence"/>
</dbReference>
<accession>A0A078KXL1</accession>
<reference evidence="9 10" key="1">
    <citation type="submission" date="2014-06" db="EMBL/GenBank/DDBJ databases">
        <authorList>
            <person name="Urmite Genomes Urmite Genomes"/>
        </authorList>
    </citation>
    <scope>NUCLEOTIDE SEQUENCE [LARGE SCALE GENOMIC DNA]</scope>
</reference>
<dbReference type="EMBL" id="CCSB01000001">
    <property type="protein sequence ID" value="CDZ76494.1"/>
    <property type="molecule type" value="Genomic_DNA"/>
</dbReference>